<protein>
    <recommendedName>
        <fullName evidence="4">Oxidoreductase, short chain dehydrogenase/reductase family protein</fullName>
    </recommendedName>
</protein>
<reference evidence="2 3" key="1">
    <citation type="submission" date="2014-03" db="EMBL/GenBank/DDBJ databases">
        <title>Draft genome of the hookworm Oesophagostomum dentatum.</title>
        <authorList>
            <person name="Mitreva M."/>
        </authorList>
    </citation>
    <scope>NUCLEOTIDE SEQUENCE [LARGE SCALE GENOMIC DNA]</scope>
    <source>
        <strain evidence="2 3">OD-Hann</strain>
    </source>
</reference>
<name>A0A0B1S0M5_OESDE</name>
<dbReference type="EMBL" id="KN611446">
    <property type="protein sequence ID" value="KHJ76750.1"/>
    <property type="molecule type" value="Genomic_DNA"/>
</dbReference>
<evidence type="ECO:0000313" key="2">
    <source>
        <dbReference type="EMBL" id="KHJ76750.1"/>
    </source>
</evidence>
<keyword evidence="3" id="KW-1185">Reference proteome</keyword>
<dbReference type="Gene3D" id="3.40.50.720">
    <property type="entry name" value="NAD(P)-binding Rossmann-like Domain"/>
    <property type="match status" value="1"/>
</dbReference>
<dbReference type="InterPro" id="IPR002347">
    <property type="entry name" value="SDR_fam"/>
</dbReference>
<dbReference type="AlphaFoldDB" id="A0A0B1S0M5"/>
<accession>A0A0B1S0M5</accession>
<dbReference type="SUPFAM" id="SSF51735">
    <property type="entry name" value="NAD(P)-binding Rossmann-fold domains"/>
    <property type="match status" value="1"/>
</dbReference>
<sequence length="180" mass="20593">MKIRILRGRIVTVTSICSRLGLTGIGPYTVAKFAISGYCDVIRAELRRFGVSVHVLEPGFFHTSLTNAENVEKQLNELYAKCPEEAKREYGKDFFIKLRSKTTWLLDLISSSRIDYVTDAYFHALTAVYPRSRYQVGWDSILLYIPLSFLPTPVFDFLMCATEWILRMPTPLVLEKAKDA</sequence>
<evidence type="ECO:0000256" key="1">
    <source>
        <dbReference type="ARBA" id="ARBA00023002"/>
    </source>
</evidence>
<dbReference type="GO" id="GO:0008202">
    <property type="term" value="P:steroid metabolic process"/>
    <property type="evidence" value="ECO:0007669"/>
    <property type="project" value="TreeGrafter"/>
</dbReference>
<dbReference type="InterPro" id="IPR020904">
    <property type="entry name" value="Sc_DH/Rdtase_CS"/>
</dbReference>
<dbReference type="Pfam" id="PF00106">
    <property type="entry name" value="adh_short"/>
    <property type="match status" value="1"/>
</dbReference>
<dbReference type="InterPro" id="IPR036291">
    <property type="entry name" value="NAD(P)-bd_dom_sf"/>
</dbReference>
<gene>
    <name evidence="2" type="ORF">OESDEN_23630</name>
</gene>
<dbReference type="PRINTS" id="PR00081">
    <property type="entry name" value="GDHRDH"/>
</dbReference>
<dbReference type="PROSITE" id="PS00061">
    <property type="entry name" value="ADH_SHORT"/>
    <property type="match status" value="1"/>
</dbReference>
<organism evidence="2 3">
    <name type="scientific">Oesophagostomum dentatum</name>
    <name type="common">Nodular worm</name>
    <dbReference type="NCBI Taxonomy" id="61180"/>
    <lineage>
        <taxon>Eukaryota</taxon>
        <taxon>Metazoa</taxon>
        <taxon>Ecdysozoa</taxon>
        <taxon>Nematoda</taxon>
        <taxon>Chromadorea</taxon>
        <taxon>Rhabditida</taxon>
        <taxon>Rhabditina</taxon>
        <taxon>Rhabditomorpha</taxon>
        <taxon>Strongyloidea</taxon>
        <taxon>Strongylidae</taxon>
        <taxon>Oesophagostomum</taxon>
    </lineage>
</organism>
<keyword evidence="1" id="KW-0560">Oxidoreductase</keyword>
<dbReference type="OrthoDB" id="2102561at2759"/>
<dbReference type="GO" id="GO:0016491">
    <property type="term" value="F:oxidoreductase activity"/>
    <property type="evidence" value="ECO:0007669"/>
    <property type="project" value="UniProtKB-KW"/>
</dbReference>
<evidence type="ECO:0008006" key="4">
    <source>
        <dbReference type="Google" id="ProtNLM"/>
    </source>
</evidence>
<dbReference type="Proteomes" id="UP000053660">
    <property type="component" value="Unassembled WGS sequence"/>
</dbReference>
<dbReference type="PANTHER" id="PTHR43313">
    <property type="entry name" value="SHORT-CHAIN DEHYDROGENASE/REDUCTASE FAMILY 9C"/>
    <property type="match status" value="1"/>
</dbReference>
<proteinExistence type="predicted"/>
<dbReference type="PANTHER" id="PTHR43313:SF7">
    <property type="entry name" value="17-BETA-HYDROXYSTEROID DEHYDROGENASE TYPE 6"/>
    <property type="match status" value="1"/>
</dbReference>
<evidence type="ECO:0000313" key="3">
    <source>
        <dbReference type="Proteomes" id="UP000053660"/>
    </source>
</evidence>